<protein>
    <recommendedName>
        <fullName evidence="3">Protein involved in gliding motility GldD</fullName>
    </recommendedName>
</protein>
<dbReference type="RefSeq" id="WP_348740350.1">
    <property type="nucleotide sequence ID" value="NZ_CAXJRC010000046.1"/>
</dbReference>
<gene>
    <name evidence="1" type="ORF">T190115A13A_90102</name>
</gene>
<keyword evidence="2" id="KW-1185">Reference proteome</keyword>
<dbReference type="EMBL" id="CAXJRC010000046">
    <property type="protein sequence ID" value="CAL2108756.1"/>
    <property type="molecule type" value="Genomic_DNA"/>
</dbReference>
<name>A0ABM9PSE9_9FLAO</name>
<organism evidence="1 2">
    <name type="scientific">Tenacibaculum vairaonense</name>
    <dbReference type="NCBI Taxonomy" id="3137860"/>
    <lineage>
        <taxon>Bacteria</taxon>
        <taxon>Pseudomonadati</taxon>
        <taxon>Bacteroidota</taxon>
        <taxon>Flavobacteriia</taxon>
        <taxon>Flavobacteriales</taxon>
        <taxon>Flavobacteriaceae</taxon>
        <taxon>Tenacibaculum</taxon>
    </lineage>
</organism>
<comment type="caution">
    <text evidence="1">The sequence shown here is derived from an EMBL/GenBank/DDBJ whole genome shotgun (WGS) entry which is preliminary data.</text>
</comment>
<dbReference type="PROSITE" id="PS51257">
    <property type="entry name" value="PROKAR_LIPOPROTEIN"/>
    <property type="match status" value="1"/>
</dbReference>
<evidence type="ECO:0000313" key="1">
    <source>
        <dbReference type="EMBL" id="CAL2108756.1"/>
    </source>
</evidence>
<reference evidence="1 2" key="1">
    <citation type="submission" date="2024-05" db="EMBL/GenBank/DDBJ databases">
        <authorList>
            <person name="Duchaud E."/>
        </authorList>
    </citation>
    <scope>NUCLEOTIDE SEQUENCE [LARGE SCALE GENOMIC DNA]</scope>
    <source>
        <strain evidence="1">Ena-SAMPLE-TAB-13-05-2024-13:56:06:370-140305</strain>
    </source>
</reference>
<accession>A0ABM9PSE9</accession>
<evidence type="ECO:0000313" key="2">
    <source>
        <dbReference type="Proteomes" id="UP001497602"/>
    </source>
</evidence>
<dbReference type="Proteomes" id="UP001497602">
    <property type="component" value="Unassembled WGS sequence"/>
</dbReference>
<proteinExistence type="predicted"/>
<evidence type="ECO:0008006" key="3">
    <source>
        <dbReference type="Google" id="ProtNLM"/>
    </source>
</evidence>
<sequence>MRIYILVIGFLLICSCKSSDLKKDFICNNIGSFKNLKTNTDFKKLFTVDFPEHWKVNLYYDNGQSSIYAADTTVSLTQATLLDISLIQSPISIDNAFIQKISTDNSNLKLKEVKGKLFKHYGNTSYYSLANGKKGKYNYHILNLFSKVSEASFLHVKTEIYGDSLVDDRICKAIKLIDEIQLK</sequence>